<dbReference type="InterPro" id="IPR055357">
    <property type="entry name" value="LRR_At1g61320_AtMIF1"/>
</dbReference>
<evidence type="ECO:0000313" key="2">
    <source>
        <dbReference type="EMBL" id="KAF5175343.1"/>
    </source>
</evidence>
<dbReference type="SMART" id="SM00579">
    <property type="entry name" value="FBD"/>
    <property type="match status" value="1"/>
</dbReference>
<dbReference type="InterPro" id="IPR050232">
    <property type="entry name" value="FBL13/AtMIF1-like"/>
</dbReference>
<dbReference type="PANTHER" id="PTHR31900:SF32">
    <property type="entry name" value="F-BOX_RNI_FBD-LIKE DOMAIN PROTEIN"/>
    <property type="match status" value="1"/>
</dbReference>
<dbReference type="Pfam" id="PF00646">
    <property type="entry name" value="F-box"/>
    <property type="match status" value="1"/>
</dbReference>
<organism evidence="2 3">
    <name type="scientific">Thalictrum thalictroides</name>
    <name type="common">Rue-anemone</name>
    <name type="synonym">Anemone thalictroides</name>
    <dbReference type="NCBI Taxonomy" id="46969"/>
    <lineage>
        <taxon>Eukaryota</taxon>
        <taxon>Viridiplantae</taxon>
        <taxon>Streptophyta</taxon>
        <taxon>Embryophyta</taxon>
        <taxon>Tracheophyta</taxon>
        <taxon>Spermatophyta</taxon>
        <taxon>Magnoliopsida</taxon>
        <taxon>Ranunculales</taxon>
        <taxon>Ranunculaceae</taxon>
        <taxon>Thalictroideae</taxon>
        <taxon>Thalictrum</taxon>
    </lineage>
</organism>
<accession>A0A7J6URY5</accession>
<protein>
    <submittedName>
        <fullName evidence="2">F-box/LRR-repeat protein</fullName>
    </submittedName>
</protein>
<dbReference type="PROSITE" id="PS50181">
    <property type="entry name" value="FBOX"/>
    <property type="match status" value="1"/>
</dbReference>
<keyword evidence="3" id="KW-1185">Reference proteome</keyword>
<evidence type="ECO:0000313" key="3">
    <source>
        <dbReference type="Proteomes" id="UP000554482"/>
    </source>
</evidence>
<evidence type="ECO:0000259" key="1">
    <source>
        <dbReference type="PROSITE" id="PS50181"/>
    </source>
</evidence>
<dbReference type="InterPro" id="IPR032675">
    <property type="entry name" value="LRR_dom_sf"/>
</dbReference>
<dbReference type="EMBL" id="JABWDY010044203">
    <property type="protein sequence ID" value="KAF5175343.1"/>
    <property type="molecule type" value="Genomic_DNA"/>
</dbReference>
<dbReference type="Proteomes" id="UP000554482">
    <property type="component" value="Unassembled WGS sequence"/>
</dbReference>
<proteinExistence type="predicted"/>
<dbReference type="PANTHER" id="PTHR31900">
    <property type="entry name" value="F-BOX/RNI SUPERFAMILY PROTEIN-RELATED"/>
    <property type="match status" value="1"/>
</dbReference>
<dbReference type="AlphaFoldDB" id="A0A7J6URY5"/>
<gene>
    <name evidence="2" type="ORF">FRX31_035068</name>
</gene>
<dbReference type="Pfam" id="PF23622">
    <property type="entry name" value="LRR_At1g61320_AtMIF1"/>
    <property type="match status" value="1"/>
</dbReference>
<dbReference type="Gene3D" id="3.80.10.10">
    <property type="entry name" value="Ribonuclease Inhibitor"/>
    <property type="match status" value="2"/>
</dbReference>
<feature type="domain" description="F-box" evidence="1">
    <location>
        <begin position="5"/>
        <end position="53"/>
    </location>
</feature>
<dbReference type="InterPro" id="IPR036047">
    <property type="entry name" value="F-box-like_dom_sf"/>
</dbReference>
<dbReference type="SUPFAM" id="SSF52047">
    <property type="entry name" value="RNI-like"/>
    <property type="match status" value="1"/>
</dbReference>
<comment type="caution">
    <text evidence="2">The sequence shown here is derived from an EMBL/GenBank/DDBJ whole genome shotgun (WGS) entry which is preliminary data.</text>
</comment>
<dbReference type="OrthoDB" id="594804at2759"/>
<sequence>MNNNTDRLTSLPESIRKHILSFLPIQDIIRIQTLSTKWLQVCSSLTHYDFNQLSFPKTLLYNFTFKDFIYQTLLQRNSSSDISKLKLSLHVDHSSVLDIDTWITFAIRHNVQEIYFIVLSGKIGTFPTCLYTSKNLCKLYLENVTKLKVPLNLRSIPNLRSLSVVSVEFWDDKEAFRLFSSCGLLEELTIINCYFKNHNVMKFPGKNLKYLKLLGLSRFHVVDIDFPNLRRIVYSGRVPNISLETLLSLHDVEFDLGLPPRNANGEDRDLIEHHVSKILEGLRNVQKLVLEGLCIEFLTRDSDLLERLPASYSSLNHLKLALYPDTNQVNVVMLLLRRFPNLQSLCIYMKMLTLTNMVKIGGHQQSHEPSTESTLNRLREVEIKYFGEGKNELDLVKYLIGNGTAMEEMTITYSQHKKTDRTSREATKEKIMTFIRASSKVEITVS</sequence>
<dbReference type="InterPro" id="IPR001810">
    <property type="entry name" value="F-box_dom"/>
</dbReference>
<reference evidence="2 3" key="1">
    <citation type="submission" date="2020-06" db="EMBL/GenBank/DDBJ databases">
        <title>Transcriptomic and genomic resources for Thalictrum thalictroides and T. hernandezii: Facilitating candidate gene discovery in an emerging model plant lineage.</title>
        <authorList>
            <person name="Arias T."/>
            <person name="Riano-Pachon D.M."/>
            <person name="Di Stilio V.S."/>
        </authorList>
    </citation>
    <scope>NUCLEOTIDE SEQUENCE [LARGE SCALE GENOMIC DNA]</scope>
    <source>
        <strain evidence="3">cv. WT478/WT964</strain>
        <tissue evidence="2">Leaves</tissue>
    </source>
</reference>
<name>A0A7J6URY5_THATH</name>
<dbReference type="SUPFAM" id="SSF81383">
    <property type="entry name" value="F-box domain"/>
    <property type="match status" value="1"/>
</dbReference>
<dbReference type="InterPro" id="IPR006566">
    <property type="entry name" value="FBD"/>
</dbReference>